<dbReference type="SUPFAM" id="SSF110942">
    <property type="entry name" value="HSP90 C-terminal domain"/>
    <property type="match status" value="1"/>
</dbReference>
<comment type="caution">
    <text evidence="3">The sequence shown here is derived from an EMBL/GenBank/DDBJ whole genome shotgun (WGS) entry which is preliminary data.</text>
</comment>
<reference evidence="3" key="2">
    <citation type="journal article" date="2022" name="Hortic Res">
        <title>The genome of Dioscorea zingiberensis sheds light on the biosynthesis, origin and evolution of the medicinally important diosgenin saponins.</title>
        <authorList>
            <person name="Li Y."/>
            <person name="Tan C."/>
            <person name="Li Z."/>
            <person name="Guo J."/>
            <person name="Li S."/>
            <person name="Chen X."/>
            <person name="Wang C."/>
            <person name="Dai X."/>
            <person name="Yang H."/>
            <person name="Song W."/>
            <person name="Hou L."/>
            <person name="Xu J."/>
            <person name="Tong Z."/>
            <person name="Xu A."/>
            <person name="Yuan X."/>
            <person name="Wang W."/>
            <person name="Yang Q."/>
            <person name="Chen L."/>
            <person name="Sun Z."/>
            <person name="Wang K."/>
            <person name="Pan B."/>
            <person name="Chen J."/>
            <person name="Bao Y."/>
            <person name="Liu F."/>
            <person name="Qi X."/>
            <person name="Gang D.R."/>
            <person name="Wen J."/>
            <person name="Li J."/>
        </authorList>
    </citation>
    <scope>NUCLEOTIDE SEQUENCE</scope>
    <source>
        <strain evidence="3">Dzin_1.0</strain>
    </source>
</reference>
<dbReference type="Gene3D" id="1.20.120.790">
    <property type="entry name" value="Heat shock protein 90, C-terminal domain"/>
    <property type="match status" value="1"/>
</dbReference>
<dbReference type="GO" id="GO:0016887">
    <property type="term" value="F:ATP hydrolysis activity"/>
    <property type="evidence" value="ECO:0007669"/>
    <property type="project" value="InterPro"/>
</dbReference>
<keyword evidence="2" id="KW-0143">Chaperone</keyword>
<dbReference type="Proteomes" id="UP001085076">
    <property type="component" value="Miscellaneous, Linkage group lg09"/>
</dbReference>
<dbReference type="GO" id="GO:0005524">
    <property type="term" value="F:ATP binding"/>
    <property type="evidence" value="ECO:0007669"/>
    <property type="project" value="InterPro"/>
</dbReference>
<organism evidence="3 4">
    <name type="scientific">Dioscorea zingiberensis</name>
    <dbReference type="NCBI Taxonomy" id="325984"/>
    <lineage>
        <taxon>Eukaryota</taxon>
        <taxon>Viridiplantae</taxon>
        <taxon>Streptophyta</taxon>
        <taxon>Embryophyta</taxon>
        <taxon>Tracheophyta</taxon>
        <taxon>Spermatophyta</taxon>
        <taxon>Magnoliopsida</taxon>
        <taxon>Liliopsida</taxon>
        <taxon>Dioscoreales</taxon>
        <taxon>Dioscoreaceae</taxon>
        <taxon>Dioscorea</taxon>
    </lineage>
</organism>
<gene>
    <name evidence="3" type="ORF">J5N97_028409</name>
</gene>
<dbReference type="AlphaFoldDB" id="A0A9D5H4U8"/>
<dbReference type="InterPro" id="IPR037196">
    <property type="entry name" value="HSP90_C"/>
</dbReference>
<dbReference type="Pfam" id="PF00183">
    <property type="entry name" value="HSP90"/>
    <property type="match status" value="1"/>
</dbReference>
<accession>A0A9D5H4U8</accession>
<dbReference type="GO" id="GO:0140662">
    <property type="term" value="F:ATP-dependent protein folding chaperone"/>
    <property type="evidence" value="ECO:0007669"/>
    <property type="project" value="InterPro"/>
</dbReference>
<evidence type="ECO:0000313" key="3">
    <source>
        <dbReference type="EMBL" id="KAJ0963287.1"/>
    </source>
</evidence>
<protein>
    <submittedName>
        <fullName evidence="3">Uncharacterized protein</fullName>
    </submittedName>
</protein>
<dbReference type="GO" id="GO:0051082">
    <property type="term" value="F:unfolded protein binding"/>
    <property type="evidence" value="ECO:0007669"/>
    <property type="project" value="InterPro"/>
</dbReference>
<sequence>MEELRKKADADKNDKSTKDLVLLLFETTLLTYGFSLDDPNTFGNRIHRMLKLGLSIYKDNVVVVALLSMKLCQNSKDIRCYQDLLIKQESYVMCMDMELNKDVHFEKRRTHQREGIYIWAFEIEPIGTDSLMPFHSI</sequence>
<reference evidence="3" key="1">
    <citation type="submission" date="2021-03" db="EMBL/GenBank/DDBJ databases">
        <authorList>
            <person name="Li Z."/>
            <person name="Yang C."/>
        </authorList>
    </citation>
    <scope>NUCLEOTIDE SEQUENCE</scope>
    <source>
        <strain evidence="3">Dzin_1.0</strain>
        <tissue evidence="3">Leaf</tissue>
    </source>
</reference>
<keyword evidence="4" id="KW-1185">Reference proteome</keyword>
<proteinExistence type="inferred from homology"/>
<evidence type="ECO:0000313" key="4">
    <source>
        <dbReference type="Proteomes" id="UP001085076"/>
    </source>
</evidence>
<evidence type="ECO:0000256" key="1">
    <source>
        <dbReference type="ARBA" id="ARBA00008239"/>
    </source>
</evidence>
<name>A0A9D5H4U8_9LILI</name>
<dbReference type="EMBL" id="JAGGNH010000009">
    <property type="protein sequence ID" value="KAJ0963287.1"/>
    <property type="molecule type" value="Genomic_DNA"/>
</dbReference>
<evidence type="ECO:0000256" key="2">
    <source>
        <dbReference type="ARBA" id="ARBA00023186"/>
    </source>
</evidence>
<dbReference type="InterPro" id="IPR001404">
    <property type="entry name" value="Hsp90_fam"/>
</dbReference>
<comment type="similarity">
    <text evidence="1">Belongs to the heat shock protein 90 family.</text>
</comment>
<dbReference type="OrthoDB" id="1744115at2759"/>